<name>A0A1J1HRM2_9DIPT</name>
<dbReference type="EMBL" id="CVRI01000020">
    <property type="protein sequence ID" value="CRK90728.1"/>
    <property type="molecule type" value="Genomic_DNA"/>
</dbReference>
<reference evidence="2 3" key="1">
    <citation type="submission" date="2015-04" db="EMBL/GenBank/DDBJ databases">
        <authorList>
            <person name="Syromyatnikov M.Y."/>
            <person name="Popov V.N."/>
        </authorList>
    </citation>
    <scope>NUCLEOTIDE SEQUENCE [LARGE SCALE GENOMIC DNA]</scope>
</reference>
<dbReference type="AlphaFoldDB" id="A0A1J1HRM2"/>
<evidence type="ECO:0000256" key="1">
    <source>
        <dbReference type="SAM" id="Phobius"/>
    </source>
</evidence>
<keyword evidence="1" id="KW-0472">Membrane</keyword>
<sequence length="60" mass="6933">MQGSSLNQASISFELYFSSTWRMNLCVNHVTTISNGFVYLTVVSESILKSRRMKEERKKV</sequence>
<evidence type="ECO:0000313" key="3">
    <source>
        <dbReference type="Proteomes" id="UP000183832"/>
    </source>
</evidence>
<gene>
    <name evidence="2" type="ORF">CLUMA_CG004420</name>
</gene>
<dbReference type="Proteomes" id="UP000183832">
    <property type="component" value="Unassembled WGS sequence"/>
</dbReference>
<keyword evidence="3" id="KW-1185">Reference proteome</keyword>
<organism evidence="2 3">
    <name type="scientific">Clunio marinus</name>
    <dbReference type="NCBI Taxonomy" id="568069"/>
    <lineage>
        <taxon>Eukaryota</taxon>
        <taxon>Metazoa</taxon>
        <taxon>Ecdysozoa</taxon>
        <taxon>Arthropoda</taxon>
        <taxon>Hexapoda</taxon>
        <taxon>Insecta</taxon>
        <taxon>Pterygota</taxon>
        <taxon>Neoptera</taxon>
        <taxon>Endopterygota</taxon>
        <taxon>Diptera</taxon>
        <taxon>Nematocera</taxon>
        <taxon>Chironomoidea</taxon>
        <taxon>Chironomidae</taxon>
        <taxon>Clunio</taxon>
    </lineage>
</organism>
<protein>
    <submittedName>
        <fullName evidence="2">CLUMA_CG004420, isoform A</fullName>
    </submittedName>
</protein>
<evidence type="ECO:0000313" key="2">
    <source>
        <dbReference type="EMBL" id="CRK90728.1"/>
    </source>
</evidence>
<keyword evidence="1" id="KW-0812">Transmembrane</keyword>
<feature type="transmembrane region" description="Helical" evidence="1">
    <location>
        <begin position="27"/>
        <end position="48"/>
    </location>
</feature>
<proteinExistence type="predicted"/>
<accession>A0A1J1HRM2</accession>
<keyword evidence="1" id="KW-1133">Transmembrane helix</keyword>